<feature type="domain" description="Xylose isomerase-like TIM barrel" evidence="1">
    <location>
        <begin position="19"/>
        <end position="277"/>
    </location>
</feature>
<dbReference type="InterPro" id="IPR050312">
    <property type="entry name" value="IolE/XylAMocC-like"/>
</dbReference>
<evidence type="ECO:0000313" key="2">
    <source>
        <dbReference type="EMBL" id="SPD75379.1"/>
    </source>
</evidence>
<proteinExistence type="predicted"/>
<dbReference type="SUPFAM" id="SSF51658">
    <property type="entry name" value="Xylose isomerase-like"/>
    <property type="match status" value="1"/>
</dbReference>
<organism evidence="2">
    <name type="scientific">uncultured Desulfobacterium sp</name>
    <dbReference type="NCBI Taxonomy" id="201089"/>
    <lineage>
        <taxon>Bacteria</taxon>
        <taxon>Pseudomonadati</taxon>
        <taxon>Thermodesulfobacteriota</taxon>
        <taxon>Desulfobacteria</taxon>
        <taxon>Desulfobacterales</taxon>
        <taxon>Desulfobacteriaceae</taxon>
        <taxon>Desulfobacterium</taxon>
        <taxon>environmental samples</taxon>
    </lineage>
</organism>
<keyword evidence="2" id="KW-0413">Isomerase</keyword>
<dbReference type="Gene3D" id="3.20.20.150">
    <property type="entry name" value="Divalent-metal-dependent TIM barrel enzymes"/>
    <property type="match status" value="1"/>
</dbReference>
<gene>
    <name evidence="2" type="ORF">PITCH_A560020</name>
</gene>
<dbReference type="EMBL" id="OJIN01000199">
    <property type="protein sequence ID" value="SPD75379.1"/>
    <property type="molecule type" value="Genomic_DNA"/>
</dbReference>
<dbReference type="Pfam" id="PF01261">
    <property type="entry name" value="AP_endonuc_2"/>
    <property type="match status" value="1"/>
</dbReference>
<dbReference type="GO" id="GO:0016853">
    <property type="term" value="F:isomerase activity"/>
    <property type="evidence" value="ECO:0007669"/>
    <property type="project" value="UniProtKB-KW"/>
</dbReference>
<dbReference type="InterPro" id="IPR013022">
    <property type="entry name" value="Xyl_isomerase-like_TIM-brl"/>
</dbReference>
<evidence type="ECO:0000259" key="1">
    <source>
        <dbReference type="Pfam" id="PF01261"/>
    </source>
</evidence>
<dbReference type="AlphaFoldDB" id="A0A445N114"/>
<name>A0A445N114_9BACT</name>
<protein>
    <submittedName>
        <fullName evidence="2">Sugar phosphate isomerase/epimerase</fullName>
    </submittedName>
</protein>
<dbReference type="PANTHER" id="PTHR12110">
    <property type="entry name" value="HYDROXYPYRUVATE ISOMERASE"/>
    <property type="match status" value="1"/>
</dbReference>
<sequence length="283" mass="31851">MNFSFSTNAFVRHSIFEAIEAISDLGYEGVELLADAPHLYALSITDEEITRLKELLSHTGLRVANINANTAMGYYGRPFYEPLFEPSLANPDTSERRWRIEYTKKCIDMANAMNSPCISVTSGRIVPGITPLDASLILKKSLVEVAEYAEDRNIRVGIEYEPGLLVENSKELLVLMDDLGSPFVGVNLDLGHCHVIGEDIEEVISLFSNKIFHVHLEDIKARKHHHLIPGLGDMDIQGILEALQRHSYNNLVTVELYTYPHMPREAAKEALLYLRKYQAGLKL</sequence>
<dbReference type="InterPro" id="IPR036237">
    <property type="entry name" value="Xyl_isomerase-like_sf"/>
</dbReference>
<reference evidence="2" key="1">
    <citation type="submission" date="2018-01" db="EMBL/GenBank/DDBJ databases">
        <authorList>
            <person name="Regsiter A."/>
            <person name="William W."/>
        </authorList>
    </citation>
    <scope>NUCLEOTIDE SEQUENCE</scope>
    <source>
        <strain evidence="2">TRIP AH-1</strain>
    </source>
</reference>
<accession>A0A445N114</accession>